<dbReference type="OrthoDB" id="267270at2"/>
<dbReference type="EMBL" id="CP026114">
    <property type="protein sequence ID" value="AUT66543.1"/>
    <property type="molecule type" value="Genomic_DNA"/>
</dbReference>
<evidence type="ECO:0000259" key="2">
    <source>
        <dbReference type="Pfam" id="PF13439"/>
    </source>
</evidence>
<dbReference type="CDD" id="cd03802">
    <property type="entry name" value="GT4_AviGT4-like"/>
    <property type="match status" value="1"/>
</dbReference>
<gene>
    <name evidence="3" type="ORF">C2L65_43635</name>
</gene>
<dbReference type="KEGG" id="pter:C2L65_43635"/>
<evidence type="ECO:0000313" key="4">
    <source>
        <dbReference type="Proteomes" id="UP000243502"/>
    </source>
</evidence>
<dbReference type="InterPro" id="IPR028098">
    <property type="entry name" value="Glyco_trans_4-like_N"/>
</dbReference>
<accession>A0A2I8F436</accession>
<dbReference type="SUPFAM" id="SSF53756">
    <property type="entry name" value="UDP-Glycosyltransferase/glycogen phosphorylase"/>
    <property type="match status" value="1"/>
</dbReference>
<evidence type="ECO:0000313" key="3">
    <source>
        <dbReference type="EMBL" id="AUT66543.1"/>
    </source>
</evidence>
<dbReference type="GO" id="GO:0016757">
    <property type="term" value="F:glycosyltransferase activity"/>
    <property type="evidence" value="ECO:0007669"/>
    <property type="project" value="InterPro"/>
</dbReference>
<dbReference type="Pfam" id="PF00534">
    <property type="entry name" value="Glycos_transf_1"/>
    <property type="match status" value="1"/>
</dbReference>
<dbReference type="Pfam" id="PF13439">
    <property type="entry name" value="Glyco_transf_4"/>
    <property type="match status" value="1"/>
</dbReference>
<dbReference type="AlphaFoldDB" id="A0A2I8F436"/>
<dbReference type="PANTHER" id="PTHR12526:SF595">
    <property type="entry name" value="BLL5217 PROTEIN"/>
    <property type="match status" value="1"/>
</dbReference>
<dbReference type="PANTHER" id="PTHR12526">
    <property type="entry name" value="GLYCOSYLTRANSFERASE"/>
    <property type="match status" value="1"/>
</dbReference>
<dbReference type="InterPro" id="IPR001296">
    <property type="entry name" value="Glyco_trans_1"/>
</dbReference>
<organism evidence="3 4">
    <name type="scientific">Paraburkholderia terrae</name>
    <dbReference type="NCBI Taxonomy" id="311230"/>
    <lineage>
        <taxon>Bacteria</taxon>
        <taxon>Pseudomonadati</taxon>
        <taxon>Pseudomonadota</taxon>
        <taxon>Betaproteobacteria</taxon>
        <taxon>Burkholderiales</taxon>
        <taxon>Burkholderiaceae</taxon>
        <taxon>Paraburkholderia</taxon>
    </lineage>
</organism>
<feature type="domain" description="Glycosyl transferase family 1" evidence="1">
    <location>
        <begin position="171"/>
        <end position="304"/>
    </location>
</feature>
<evidence type="ECO:0000259" key="1">
    <source>
        <dbReference type="Pfam" id="PF00534"/>
    </source>
</evidence>
<protein>
    <submittedName>
        <fullName evidence="3">Glycosyltransferase family 4 protein</fullName>
    </submittedName>
</protein>
<feature type="domain" description="Glycosyltransferase subfamily 4-like N-terminal" evidence="2">
    <location>
        <begin position="18"/>
        <end position="119"/>
    </location>
</feature>
<proteinExistence type="predicted"/>
<dbReference type="RefSeq" id="WP_042305799.1">
    <property type="nucleotide sequence ID" value="NZ_CP026114.1"/>
</dbReference>
<sequence>MRIAQIAPLDEAVPPALYGGTERVVSYLTEALIDLGHDVTLFASGDSRTRAHLEVAWPQSLRSDPSVCDPLAPHLVMLEQVRRKAPDFDILHFHLSYLPFPVFSQLGTPFLTTLHGRLDLPELRPVFDVFSEAPVVSISGSQRAPLPSANWLDTIPHGVPASLLTPLPHVQPTYLAFLGRISPEKRADLAIEIAARAGMLLKIAAKVDKADEAYFRSVIEPLLAQPHVDFLGEINEAEKPAFLSGARALLFPIDWPEPFGLAMIEAMACGTPVIAFNRGSTAEVVEHGVTGYIVGDVAEAVRAVAQLDGLSRSRVRDQFEIRFTSRTMALRYLDVYTGLTVARHPPLLRAVAGVGHDGVLEP</sequence>
<reference evidence="3 4" key="1">
    <citation type="submission" date="2018-01" db="EMBL/GenBank/DDBJ databases">
        <title>Species boundaries and ecological features among Paraburkholderia terrae DSMZ17804T, P. hospita DSMZ17164T and P. caribensis DSMZ13236T.</title>
        <authorList>
            <person name="Pratama A.A."/>
        </authorList>
    </citation>
    <scope>NUCLEOTIDE SEQUENCE [LARGE SCALE GENOMIC DNA]</scope>
    <source>
        <strain evidence="3 4">DSM 17804</strain>
    </source>
</reference>
<dbReference type="Proteomes" id="UP000243502">
    <property type="component" value="Chromosome 4"/>
</dbReference>
<name>A0A2I8F436_9BURK</name>
<dbReference type="Gene3D" id="3.40.50.2000">
    <property type="entry name" value="Glycogen Phosphorylase B"/>
    <property type="match status" value="2"/>
</dbReference>
<keyword evidence="3" id="KW-0808">Transferase</keyword>